<feature type="repeat" description="WD" evidence="2">
    <location>
        <begin position="298"/>
        <end position="324"/>
    </location>
</feature>
<evidence type="ECO:0000256" key="1">
    <source>
        <dbReference type="ARBA" id="ARBA00009890"/>
    </source>
</evidence>
<dbReference type="EMBL" id="JAJVCZ030000004">
    <property type="protein sequence ID" value="KAL0260418.1"/>
    <property type="molecule type" value="Genomic_DNA"/>
</dbReference>
<comment type="caution">
    <text evidence="4">The sequence shown here is derived from an EMBL/GenBank/DDBJ whole genome shotgun (WGS) entry which is preliminary data.</text>
</comment>
<dbReference type="PANTHER" id="PTHR19842">
    <property type="entry name" value="G BETA-LIKE PROTEIN GBL"/>
    <property type="match status" value="1"/>
</dbReference>
<sequence>MEHYAHTFEDEASPVTELQKPPAEGHPGAQVADLGIEIEGRTIRSSRRLRSARKPRLYRPYLSHHERLALKGGFGEGEWQELHDWKGAKVHVPFTKEEIKRLEDVVTSKFDRAASSILTNMTEPEILEVASQTRSLLPTRTKESIEALLRDAADDRIPKPEVLRLGGQSYPSVNAVLRHRELGMRTARRDYSKGGLTPLQTPIVESIGPSITFTGTSGDVNTVAWTPNGTRFAAGSACLVDSDSMQYNRGNNLLVGEVHQKALYEIPDHYTERQRPETGVNSSHSMHVTQDHRLFQTVSMVAFSPDDSLLFTAGYDNQVRVYDIFDTEQPEKHFSCLALRHTAKVDLLSVSPQGLLATGCQRSDKNSIKVIDPYLLNVDPSELFDEDGNKMKPVMHSFSSRRAAERPENGIFPSALCFDWTGDYLLAGFASTLKEELASGGTCLWDVRTGAQMTIFPETRNVFDVAWNTNRWKAPLFAVGCVAGANVNRGVRSVVKLYDIRAPGRYTMPLELDCPALDMNDVLFSPYDDNLIVAGCTNGKTYVWDIRQPRPENHLYSLMHGEPLMELGDDDPASRERLDTGIRFCSWAHDRRKLYTASSDGVVKTWDPYRAPEDVFVRDVVQLNSGVMSGAFSPDYASLLIGEVNGTINLLEAGQLGRSIKQMDTFNLISFKDEEASPPTPDLQDPSPDKDSGASIARELLRTDQMTLRQMGSLPIRQAVQGANYAGPYDKAADAPELRTAAAQFQRLHSDPPTQQCGLLACRLAAASINAVPEEAGDSGRSADRIPAALRSLALAATPPIREDDADGNGNGTSSMPAKTTIVPFAPMCSKCHVRPARPRAETDNGDVVDDDDDDDEQGVSSPSKNLLPLCERCNFGCPRCGRKAGILSRTPETTFAGVFCLRCRAVWRADVLGYKLVYQHTGKEDWDPRRDERFLYERARVMGIRKKVPSPPSASGAAEASPDGSGGSAAAGTANTGKKRAKETQLEKQRRRGHDYLAKEGEDSIEGYYHGLWQDRPPSPL</sequence>
<evidence type="ECO:0000313" key="5">
    <source>
        <dbReference type="Proteomes" id="UP001430584"/>
    </source>
</evidence>
<feature type="region of interest" description="Disordered" evidence="3">
    <location>
        <begin position="947"/>
        <end position="1001"/>
    </location>
</feature>
<feature type="region of interest" description="Disordered" evidence="3">
    <location>
        <begin position="796"/>
        <end position="817"/>
    </location>
</feature>
<keyword evidence="5" id="KW-1185">Reference proteome</keyword>
<dbReference type="SUPFAM" id="SSF50978">
    <property type="entry name" value="WD40 repeat-like"/>
    <property type="match status" value="1"/>
</dbReference>
<proteinExistence type="inferred from homology"/>
<reference evidence="4 5" key="1">
    <citation type="submission" date="2024-02" db="EMBL/GenBank/DDBJ databases">
        <title>De novo assembly and annotation of 12 fungi associated with fruit tree decline syndrome in Ontario, Canada.</title>
        <authorList>
            <person name="Sulman M."/>
            <person name="Ellouze W."/>
            <person name="Ilyukhin E."/>
        </authorList>
    </citation>
    <scope>NUCLEOTIDE SEQUENCE [LARGE SCALE GENOMIC DNA]</scope>
    <source>
        <strain evidence="4 5">FDS-637</strain>
    </source>
</reference>
<dbReference type="Pfam" id="PF00400">
    <property type="entry name" value="WD40"/>
    <property type="match status" value="3"/>
</dbReference>
<gene>
    <name evidence="4" type="ORF">SLS55_004105</name>
</gene>
<name>A0ABR3CIH9_9PEZI</name>
<dbReference type="InterPro" id="IPR036322">
    <property type="entry name" value="WD40_repeat_dom_sf"/>
</dbReference>
<feature type="compositionally biased region" description="Basic and acidic residues" evidence="3">
    <location>
        <begin position="983"/>
        <end position="1001"/>
    </location>
</feature>
<feature type="compositionally biased region" description="Acidic residues" evidence="3">
    <location>
        <begin position="844"/>
        <end position="858"/>
    </location>
</feature>
<keyword evidence="2" id="KW-0853">WD repeat</keyword>
<feature type="compositionally biased region" description="Low complexity" evidence="3">
    <location>
        <begin position="954"/>
        <end position="964"/>
    </location>
</feature>
<accession>A0ABR3CIH9</accession>
<evidence type="ECO:0008006" key="6">
    <source>
        <dbReference type="Google" id="ProtNLM"/>
    </source>
</evidence>
<dbReference type="InterPro" id="IPR037588">
    <property type="entry name" value="MLST8"/>
</dbReference>
<dbReference type="PANTHER" id="PTHR19842:SF2">
    <property type="entry name" value="WD REPEAT PROTEIN (AFU_ORTHOLOGUE AFUA_5G04300)"/>
    <property type="match status" value="1"/>
</dbReference>
<dbReference type="RefSeq" id="XP_066633447.1">
    <property type="nucleotide sequence ID" value="XM_066775566.1"/>
</dbReference>
<dbReference type="Proteomes" id="UP001430584">
    <property type="component" value="Unassembled WGS sequence"/>
</dbReference>
<dbReference type="InterPro" id="IPR015943">
    <property type="entry name" value="WD40/YVTN_repeat-like_dom_sf"/>
</dbReference>
<dbReference type="Gene3D" id="2.130.10.10">
    <property type="entry name" value="YVTN repeat-like/Quinoprotein amine dehydrogenase"/>
    <property type="match status" value="1"/>
</dbReference>
<comment type="similarity">
    <text evidence="1">Belongs to the WD repeat LST8 family.</text>
</comment>
<dbReference type="InterPro" id="IPR001680">
    <property type="entry name" value="WD40_rpt"/>
</dbReference>
<dbReference type="SMART" id="SM00320">
    <property type="entry name" value="WD40"/>
    <property type="match status" value="6"/>
</dbReference>
<organism evidence="4 5">
    <name type="scientific">Diplodia seriata</name>
    <dbReference type="NCBI Taxonomy" id="420778"/>
    <lineage>
        <taxon>Eukaryota</taxon>
        <taxon>Fungi</taxon>
        <taxon>Dikarya</taxon>
        <taxon>Ascomycota</taxon>
        <taxon>Pezizomycotina</taxon>
        <taxon>Dothideomycetes</taxon>
        <taxon>Dothideomycetes incertae sedis</taxon>
        <taxon>Botryosphaeriales</taxon>
        <taxon>Botryosphaeriaceae</taxon>
        <taxon>Diplodia</taxon>
    </lineage>
</organism>
<protein>
    <recommendedName>
        <fullName evidence="6">Rik1-associated factor 1</fullName>
    </recommendedName>
</protein>
<feature type="region of interest" description="Disordered" evidence="3">
    <location>
        <begin position="1"/>
        <end position="30"/>
    </location>
</feature>
<evidence type="ECO:0000313" key="4">
    <source>
        <dbReference type="EMBL" id="KAL0260418.1"/>
    </source>
</evidence>
<dbReference type="GeneID" id="92008190"/>
<evidence type="ECO:0000256" key="3">
    <source>
        <dbReference type="SAM" id="MobiDB-lite"/>
    </source>
</evidence>
<feature type="region of interest" description="Disordered" evidence="3">
    <location>
        <begin position="836"/>
        <end position="864"/>
    </location>
</feature>
<dbReference type="PROSITE" id="PS50082">
    <property type="entry name" value="WD_REPEATS_2"/>
    <property type="match status" value="1"/>
</dbReference>
<feature type="region of interest" description="Disordered" evidence="3">
    <location>
        <begin position="673"/>
        <end position="693"/>
    </location>
</feature>
<evidence type="ECO:0000256" key="2">
    <source>
        <dbReference type="PROSITE-ProRule" id="PRU00221"/>
    </source>
</evidence>